<dbReference type="PROSITE" id="PS50966">
    <property type="entry name" value="ZF_SWIM"/>
    <property type="match status" value="1"/>
</dbReference>
<dbReference type="EMBL" id="OX465080">
    <property type="protein sequence ID" value="CAI9280761.1"/>
    <property type="molecule type" value="Genomic_DNA"/>
</dbReference>
<keyword evidence="1" id="KW-0479">Metal-binding</keyword>
<dbReference type="GO" id="GO:0008270">
    <property type="term" value="F:zinc ion binding"/>
    <property type="evidence" value="ECO:0007669"/>
    <property type="project" value="UniProtKB-KW"/>
</dbReference>
<evidence type="ECO:0000256" key="3">
    <source>
        <dbReference type="ARBA" id="ARBA00022833"/>
    </source>
</evidence>
<gene>
    <name evidence="7" type="ORF">LSALG_LOCUS20494</name>
</gene>
<evidence type="ECO:0000256" key="4">
    <source>
        <dbReference type="PROSITE-ProRule" id="PRU00325"/>
    </source>
</evidence>
<keyword evidence="8" id="KW-1185">Reference proteome</keyword>
<protein>
    <recommendedName>
        <fullName evidence="6">SWIM-type domain-containing protein</fullName>
    </recommendedName>
</protein>
<dbReference type="PANTHER" id="PTHR31973">
    <property type="entry name" value="POLYPROTEIN, PUTATIVE-RELATED"/>
    <property type="match status" value="1"/>
</dbReference>
<feature type="region of interest" description="Disordered" evidence="5">
    <location>
        <begin position="329"/>
        <end position="354"/>
    </location>
</feature>
<dbReference type="InterPro" id="IPR006564">
    <property type="entry name" value="Znf_PMZ"/>
</dbReference>
<dbReference type="InterPro" id="IPR018289">
    <property type="entry name" value="MULE_transposase_dom"/>
</dbReference>
<accession>A0AA35YUZ6</accession>
<feature type="compositionally biased region" description="Basic residues" evidence="5">
    <location>
        <begin position="329"/>
        <end position="344"/>
    </location>
</feature>
<reference evidence="7" key="1">
    <citation type="submission" date="2023-04" db="EMBL/GenBank/DDBJ databases">
        <authorList>
            <person name="Vijverberg K."/>
            <person name="Xiong W."/>
            <person name="Schranz E."/>
        </authorList>
    </citation>
    <scope>NUCLEOTIDE SEQUENCE</scope>
</reference>
<organism evidence="7 8">
    <name type="scientific">Lactuca saligna</name>
    <name type="common">Willowleaf lettuce</name>
    <dbReference type="NCBI Taxonomy" id="75948"/>
    <lineage>
        <taxon>Eukaryota</taxon>
        <taxon>Viridiplantae</taxon>
        <taxon>Streptophyta</taxon>
        <taxon>Embryophyta</taxon>
        <taxon>Tracheophyta</taxon>
        <taxon>Spermatophyta</taxon>
        <taxon>Magnoliopsida</taxon>
        <taxon>eudicotyledons</taxon>
        <taxon>Gunneridae</taxon>
        <taxon>Pentapetalae</taxon>
        <taxon>asterids</taxon>
        <taxon>campanulids</taxon>
        <taxon>Asterales</taxon>
        <taxon>Asteraceae</taxon>
        <taxon>Cichorioideae</taxon>
        <taxon>Cichorieae</taxon>
        <taxon>Lactucinae</taxon>
        <taxon>Lactuca</taxon>
    </lineage>
</organism>
<feature type="region of interest" description="Disordered" evidence="5">
    <location>
        <begin position="371"/>
        <end position="411"/>
    </location>
</feature>
<evidence type="ECO:0000256" key="1">
    <source>
        <dbReference type="ARBA" id="ARBA00022723"/>
    </source>
</evidence>
<evidence type="ECO:0000256" key="5">
    <source>
        <dbReference type="SAM" id="MobiDB-lite"/>
    </source>
</evidence>
<dbReference type="PANTHER" id="PTHR31973:SF189">
    <property type="entry name" value="TRANSPOSASE, MUDR, PLANT, MULE TRANSPOSASE DOMAIN PROTEIN-RELATED"/>
    <property type="match status" value="1"/>
</dbReference>
<dbReference type="SMART" id="SM00575">
    <property type="entry name" value="ZnF_PMZ"/>
    <property type="match status" value="1"/>
</dbReference>
<dbReference type="InterPro" id="IPR007527">
    <property type="entry name" value="Znf_SWIM"/>
</dbReference>
<evidence type="ECO:0000259" key="6">
    <source>
        <dbReference type="PROSITE" id="PS50966"/>
    </source>
</evidence>
<keyword evidence="3" id="KW-0862">Zinc</keyword>
<keyword evidence="2 4" id="KW-0863">Zinc-finger</keyword>
<dbReference type="AlphaFoldDB" id="A0AA35YUZ6"/>
<dbReference type="Pfam" id="PF10551">
    <property type="entry name" value="MULE"/>
    <property type="match status" value="1"/>
</dbReference>
<evidence type="ECO:0000313" key="8">
    <source>
        <dbReference type="Proteomes" id="UP001177003"/>
    </source>
</evidence>
<dbReference type="Proteomes" id="UP001177003">
    <property type="component" value="Chromosome 4"/>
</dbReference>
<evidence type="ECO:0000256" key="2">
    <source>
        <dbReference type="ARBA" id="ARBA00022771"/>
    </source>
</evidence>
<feature type="domain" description="SWIM-type" evidence="6">
    <location>
        <begin position="253"/>
        <end position="285"/>
    </location>
</feature>
<evidence type="ECO:0000313" key="7">
    <source>
        <dbReference type="EMBL" id="CAI9280761.1"/>
    </source>
</evidence>
<proteinExistence type="predicted"/>
<sequence>MSARKIKVKVSTTFNINVKSGVYCEVGCIHHTKFHNFVFQGIVSGEVLSVVERDANNQIYPISWVLVCVENKETWKWFIDLFMDDINGGLGVGITLLSDGHKGSLQAVKERCPEAEHRQYAKHIVANFSKRFTSQEYIKLFWRAVRASTVEKFRGVMEKIKSIDTHAYDYLIDIDATTWSKEFFQEGRDCDAVKNGVGESFNSTIRHARRRPIITMLDEIRKHIEELKVKQRLWGVTPYGYQKYEVRFIDVAYGVDLITKKCTCRIWQLTGMPCLNGVAAVSYLNNDAETYVSQSYTIEAYLKFYKYSIDPLNSSDMWPNVTYYKPLPPKRRRLPGRSSVKRKRDAIEKELSGPSRQIFTRRGSLIRCGICKEPVPSSSRGSGADPSLSRGNEGPPPTAQPHTPPPPPPAQ</sequence>
<feature type="compositionally biased region" description="Pro residues" evidence="5">
    <location>
        <begin position="394"/>
        <end position="411"/>
    </location>
</feature>
<name>A0AA35YUZ6_LACSI</name>